<dbReference type="EMBL" id="JABWDU010000008">
    <property type="protein sequence ID" value="NVD42305.1"/>
    <property type="molecule type" value="Genomic_DNA"/>
</dbReference>
<comment type="caution">
    <text evidence="1">The sequence shown here is derived from an EMBL/GenBank/DDBJ whole genome shotgun (WGS) entry which is preliminary data.</text>
</comment>
<dbReference type="AlphaFoldDB" id="A0A7Y6QAX6"/>
<dbReference type="Proteomes" id="UP000520198">
    <property type="component" value="Unassembled WGS sequence"/>
</dbReference>
<organism evidence="1 2">
    <name type="scientific">Ensifer oleiphilus</name>
    <dbReference type="NCBI Taxonomy" id="2742698"/>
    <lineage>
        <taxon>Bacteria</taxon>
        <taxon>Pseudomonadati</taxon>
        <taxon>Pseudomonadota</taxon>
        <taxon>Alphaproteobacteria</taxon>
        <taxon>Hyphomicrobiales</taxon>
        <taxon>Rhizobiaceae</taxon>
        <taxon>Sinorhizobium/Ensifer group</taxon>
        <taxon>Ensifer</taxon>
    </lineage>
</organism>
<sequence>MLNDQFIMPHMASDCGYFKPWNNIVYIAASGHERETATKSAPYGH</sequence>
<dbReference type="RefSeq" id="WP_176355665.1">
    <property type="nucleotide sequence ID" value="NZ_JABWDU010000008.1"/>
</dbReference>
<name>A0A7Y6QAX6_9HYPH</name>
<reference evidence="1 2" key="1">
    <citation type="submission" date="2020-06" db="EMBL/GenBank/DDBJ databases">
        <authorList>
            <person name="Grouzdev D.S."/>
        </authorList>
    </citation>
    <scope>NUCLEOTIDE SEQUENCE [LARGE SCALE GENOMIC DNA]</scope>
    <source>
        <strain evidence="1 2">HO-A22</strain>
    </source>
</reference>
<evidence type="ECO:0000313" key="1">
    <source>
        <dbReference type="EMBL" id="NVD42305.1"/>
    </source>
</evidence>
<keyword evidence="2" id="KW-1185">Reference proteome</keyword>
<evidence type="ECO:0000313" key="2">
    <source>
        <dbReference type="Proteomes" id="UP000520198"/>
    </source>
</evidence>
<proteinExistence type="predicted"/>
<accession>A0A7Y6QAX6</accession>
<gene>
    <name evidence="1" type="ORF">HT585_25885</name>
</gene>
<protein>
    <submittedName>
        <fullName evidence="1">Uncharacterized protein</fullName>
    </submittedName>
</protein>